<gene>
    <name evidence="1" type="ORF">LCGC14_0921740</name>
</gene>
<sequence length="89" mass="10500">MRRGFIGGSALSLFIIKEFGLERQAVPTMKRMRIYLDLEGSLLDQIPDFLAFLVYPFTDYHQAAETYLLILDILSESQRPRTCEYYWKE</sequence>
<comment type="caution">
    <text evidence="1">The sequence shown here is derived from an EMBL/GenBank/DDBJ whole genome shotgun (WGS) entry which is preliminary data.</text>
</comment>
<proteinExistence type="predicted"/>
<reference evidence="1" key="1">
    <citation type="journal article" date="2015" name="Nature">
        <title>Complex archaea that bridge the gap between prokaryotes and eukaryotes.</title>
        <authorList>
            <person name="Spang A."/>
            <person name="Saw J.H."/>
            <person name="Jorgensen S.L."/>
            <person name="Zaremba-Niedzwiedzka K."/>
            <person name="Martijn J."/>
            <person name="Lind A.E."/>
            <person name="van Eijk R."/>
            <person name="Schleper C."/>
            <person name="Guy L."/>
            <person name="Ettema T.J."/>
        </authorList>
    </citation>
    <scope>NUCLEOTIDE SEQUENCE</scope>
</reference>
<dbReference type="EMBL" id="LAZR01003118">
    <property type="protein sequence ID" value="KKN21794.1"/>
    <property type="molecule type" value="Genomic_DNA"/>
</dbReference>
<dbReference type="AlphaFoldDB" id="A0A0F9NVF6"/>
<name>A0A0F9NVF6_9ZZZZ</name>
<organism evidence="1">
    <name type="scientific">marine sediment metagenome</name>
    <dbReference type="NCBI Taxonomy" id="412755"/>
    <lineage>
        <taxon>unclassified sequences</taxon>
        <taxon>metagenomes</taxon>
        <taxon>ecological metagenomes</taxon>
    </lineage>
</organism>
<evidence type="ECO:0000313" key="1">
    <source>
        <dbReference type="EMBL" id="KKN21794.1"/>
    </source>
</evidence>
<accession>A0A0F9NVF6</accession>
<protein>
    <submittedName>
        <fullName evidence="1">Uncharacterized protein</fullName>
    </submittedName>
</protein>